<organism evidence="1 2">
    <name type="scientific">Pluteus cervinus</name>
    <dbReference type="NCBI Taxonomy" id="181527"/>
    <lineage>
        <taxon>Eukaryota</taxon>
        <taxon>Fungi</taxon>
        <taxon>Dikarya</taxon>
        <taxon>Basidiomycota</taxon>
        <taxon>Agaricomycotina</taxon>
        <taxon>Agaricomycetes</taxon>
        <taxon>Agaricomycetidae</taxon>
        <taxon>Agaricales</taxon>
        <taxon>Pluteineae</taxon>
        <taxon>Pluteaceae</taxon>
        <taxon>Pluteus</taxon>
    </lineage>
</organism>
<evidence type="ECO:0000313" key="2">
    <source>
        <dbReference type="Proteomes" id="UP000308600"/>
    </source>
</evidence>
<name>A0ACD3AQD6_9AGAR</name>
<protein>
    <submittedName>
        <fullName evidence="1">Uncharacterized protein</fullName>
    </submittedName>
</protein>
<sequence length="554" mass="62822">MMEFHDNAHLAVHDSTISNVIYHGPIYNAPIITNNFANLETMVPIADKREMLIQVQQKLAALSYLESHEEASRRTDKNTGSWFLDTKIFQDWCNTIGEVKAVLLVGDPGVGKTCLVSLVIGQLLRTYHHTQIAYCYLNSQEAEAQTPNKIVSSLLKQLLSTYSSLPDLAIRLHDQLDQGTPQLEVLVTTLLNLLQDKQTPTFIVLDALDECKESYQQDFIHFLRQLLQANIQLFATCRPSSADIGDLFNVSCCIKQPIRANPSDIQKVLTRKLESKISLGKIINGEFKQEAIETIQSRAQGVFLIAAMQAEHILSLTTKGQIRSVLTQFPSGLDNNFKITLDRIQNQHSDDRVKIALEAMKWIIHAHRPFTITELLYALATELGSDIFDSDNLTTPLVVVESCCGFLILDDEDRDDAAVKFCHSSVQDFIQRQQLPPPNFEKLVTLTCLTYLSFEKLKVDEKILLWLDEVKALDLLSRFYDYAAKHWGEHVEECYDDDEVAGAVDTFIGKSDHVRLWGQMDYGAQNTEEKICNLEWRNCLPETVVTCNHRSMQE</sequence>
<reference evidence="1 2" key="1">
    <citation type="journal article" date="2019" name="Nat. Ecol. Evol.">
        <title>Megaphylogeny resolves global patterns of mushroom evolution.</title>
        <authorList>
            <person name="Varga T."/>
            <person name="Krizsan K."/>
            <person name="Foldi C."/>
            <person name="Dima B."/>
            <person name="Sanchez-Garcia M."/>
            <person name="Sanchez-Ramirez S."/>
            <person name="Szollosi G.J."/>
            <person name="Szarkandi J.G."/>
            <person name="Papp V."/>
            <person name="Albert L."/>
            <person name="Andreopoulos W."/>
            <person name="Angelini C."/>
            <person name="Antonin V."/>
            <person name="Barry K.W."/>
            <person name="Bougher N.L."/>
            <person name="Buchanan P."/>
            <person name="Buyck B."/>
            <person name="Bense V."/>
            <person name="Catcheside P."/>
            <person name="Chovatia M."/>
            <person name="Cooper J."/>
            <person name="Damon W."/>
            <person name="Desjardin D."/>
            <person name="Finy P."/>
            <person name="Geml J."/>
            <person name="Haridas S."/>
            <person name="Hughes K."/>
            <person name="Justo A."/>
            <person name="Karasinski D."/>
            <person name="Kautmanova I."/>
            <person name="Kiss B."/>
            <person name="Kocsube S."/>
            <person name="Kotiranta H."/>
            <person name="LaButti K.M."/>
            <person name="Lechner B.E."/>
            <person name="Liimatainen K."/>
            <person name="Lipzen A."/>
            <person name="Lukacs Z."/>
            <person name="Mihaltcheva S."/>
            <person name="Morgado L.N."/>
            <person name="Niskanen T."/>
            <person name="Noordeloos M.E."/>
            <person name="Ohm R.A."/>
            <person name="Ortiz-Santana B."/>
            <person name="Ovrebo C."/>
            <person name="Racz N."/>
            <person name="Riley R."/>
            <person name="Savchenko A."/>
            <person name="Shiryaev A."/>
            <person name="Soop K."/>
            <person name="Spirin V."/>
            <person name="Szebenyi C."/>
            <person name="Tomsovsky M."/>
            <person name="Tulloss R.E."/>
            <person name="Uehling J."/>
            <person name="Grigoriev I.V."/>
            <person name="Vagvolgyi C."/>
            <person name="Papp T."/>
            <person name="Martin F.M."/>
            <person name="Miettinen O."/>
            <person name="Hibbett D.S."/>
            <person name="Nagy L.G."/>
        </authorList>
    </citation>
    <scope>NUCLEOTIDE SEQUENCE [LARGE SCALE GENOMIC DNA]</scope>
    <source>
        <strain evidence="1 2">NL-1719</strain>
    </source>
</reference>
<dbReference type="EMBL" id="ML208365">
    <property type="protein sequence ID" value="TFK67842.1"/>
    <property type="molecule type" value="Genomic_DNA"/>
</dbReference>
<proteinExistence type="predicted"/>
<keyword evidence="2" id="KW-1185">Reference proteome</keyword>
<gene>
    <name evidence="1" type="ORF">BDN72DRAFT_879368</name>
</gene>
<evidence type="ECO:0000313" key="1">
    <source>
        <dbReference type="EMBL" id="TFK67842.1"/>
    </source>
</evidence>
<accession>A0ACD3AQD6</accession>
<dbReference type="Proteomes" id="UP000308600">
    <property type="component" value="Unassembled WGS sequence"/>
</dbReference>